<dbReference type="InterPro" id="IPR051262">
    <property type="entry name" value="SMP-30/CGR1_Lactonase"/>
</dbReference>
<keyword evidence="1 4" id="KW-0378">Hydrolase</keyword>
<comment type="caution">
    <text evidence="4">The sequence shown here is derived from an EMBL/GenBank/DDBJ whole genome shotgun (WGS) entry which is preliminary data.</text>
</comment>
<dbReference type="InterPro" id="IPR011042">
    <property type="entry name" value="6-blade_b-propeller_TolB-like"/>
</dbReference>
<proteinExistence type="predicted"/>
<dbReference type="SUPFAM" id="SSF63829">
    <property type="entry name" value="Calcium-dependent phosphotriesterase"/>
    <property type="match status" value="1"/>
</dbReference>
<dbReference type="Pfam" id="PF08450">
    <property type="entry name" value="SGL"/>
    <property type="match status" value="1"/>
</dbReference>
<organism evidence="4 5">
    <name type="scientific">Crateriforma conspicua</name>
    <dbReference type="NCBI Taxonomy" id="2527996"/>
    <lineage>
        <taxon>Bacteria</taxon>
        <taxon>Pseudomonadati</taxon>
        <taxon>Planctomycetota</taxon>
        <taxon>Planctomycetia</taxon>
        <taxon>Planctomycetales</taxon>
        <taxon>Planctomycetaceae</taxon>
        <taxon>Crateriforma</taxon>
    </lineage>
</organism>
<dbReference type="Gene3D" id="2.120.10.30">
    <property type="entry name" value="TolB, C-terminal domain"/>
    <property type="match status" value="1"/>
</dbReference>
<name>A0A5C5XWT8_9PLAN</name>
<feature type="chain" id="PRO_5023066914" evidence="2">
    <location>
        <begin position="26"/>
        <end position="306"/>
    </location>
</feature>
<dbReference type="RefSeq" id="WP_146437991.1">
    <property type="nucleotide sequence ID" value="NZ_SJPL01000001.1"/>
</dbReference>
<dbReference type="EC" id="3.1.1.17" evidence="4"/>
<keyword evidence="5" id="KW-1185">Reference proteome</keyword>
<feature type="domain" description="SMP-30/Gluconolactonase/LRE-like region" evidence="3">
    <location>
        <begin position="49"/>
        <end position="291"/>
    </location>
</feature>
<dbReference type="EMBL" id="SJPL01000001">
    <property type="protein sequence ID" value="TWT67847.1"/>
    <property type="molecule type" value="Genomic_DNA"/>
</dbReference>
<keyword evidence="2" id="KW-0732">Signal</keyword>
<sequence precursor="true">MPITKRLTGILILLPLFLSLSHVRAQETQSDSVVAEGATLKLIGDGYKFTEGPTADDAGNVYFTDQPNDRIVRWDAKTGELSDWLSPCGRSNGLYFVAPQSLIACADENNELWRIDLETKEHALLVGQFENRRFSGPNDCWVDQDGAIYFTDPLYKRPYWKHTIADDHPRGVYRLSPDGSITQVAGDLVQPNGIIGDTEMRHLYVADIGDKKMYRYVIDPDGKLTERELFCESGSDGVTLDVDRNLYLTGREGVTVFDKTGKQIETIAVPKGWTANVTFAGPKFDQLFITAGDSVFTIQMATTGLR</sequence>
<protein>
    <submittedName>
        <fullName evidence="4">Gluconolactonase</fullName>
        <ecNumber evidence="4">3.1.1.17</ecNumber>
    </submittedName>
</protein>
<dbReference type="PANTHER" id="PTHR47572">
    <property type="entry name" value="LIPOPROTEIN-RELATED"/>
    <property type="match status" value="1"/>
</dbReference>
<dbReference type="OrthoDB" id="272794at2"/>
<evidence type="ECO:0000313" key="5">
    <source>
        <dbReference type="Proteomes" id="UP000317238"/>
    </source>
</evidence>
<gene>
    <name evidence="4" type="primary">gnl_1</name>
    <name evidence="4" type="ORF">Pan14r_00850</name>
</gene>
<dbReference type="InterPro" id="IPR013658">
    <property type="entry name" value="SGL"/>
</dbReference>
<evidence type="ECO:0000256" key="2">
    <source>
        <dbReference type="SAM" id="SignalP"/>
    </source>
</evidence>
<evidence type="ECO:0000259" key="3">
    <source>
        <dbReference type="Pfam" id="PF08450"/>
    </source>
</evidence>
<dbReference type="PANTHER" id="PTHR47572:SF4">
    <property type="entry name" value="LACTONASE DRP35"/>
    <property type="match status" value="1"/>
</dbReference>
<reference evidence="4 5" key="1">
    <citation type="submission" date="2019-02" db="EMBL/GenBank/DDBJ databases">
        <title>Deep-cultivation of Planctomycetes and their phenomic and genomic characterization uncovers novel biology.</title>
        <authorList>
            <person name="Wiegand S."/>
            <person name="Jogler M."/>
            <person name="Boedeker C."/>
            <person name="Pinto D."/>
            <person name="Vollmers J."/>
            <person name="Rivas-Marin E."/>
            <person name="Kohn T."/>
            <person name="Peeters S.H."/>
            <person name="Heuer A."/>
            <person name="Rast P."/>
            <person name="Oberbeckmann S."/>
            <person name="Bunk B."/>
            <person name="Jeske O."/>
            <person name="Meyerdierks A."/>
            <person name="Storesund J.E."/>
            <person name="Kallscheuer N."/>
            <person name="Luecker S."/>
            <person name="Lage O.M."/>
            <person name="Pohl T."/>
            <person name="Merkel B.J."/>
            <person name="Hornburger P."/>
            <person name="Mueller R.-W."/>
            <person name="Bruemmer F."/>
            <person name="Labrenz M."/>
            <person name="Spormann A.M."/>
            <person name="Op Den Camp H."/>
            <person name="Overmann J."/>
            <person name="Amann R."/>
            <person name="Jetten M.S.M."/>
            <person name="Mascher T."/>
            <person name="Medema M.H."/>
            <person name="Devos D.P."/>
            <person name="Kaster A.-K."/>
            <person name="Ovreas L."/>
            <person name="Rohde M."/>
            <person name="Galperin M.Y."/>
            <person name="Jogler C."/>
        </authorList>
    </citation>
    <scope>NUCLEOTIDE SEQUENCE [LARGE SCALE GENOMIC DNA]</scope>
    <source>
        <strain evidence="4 5">Pan14r</strain>
    </source>
</reference>
<dbReference type="AlphaFoldDB" id="A0A5C5XWT8"/>
<accession>A0A5C5XWT8</accession>
<evidence type="ECO:0000313" key="4">
    <source>
        <dbReference type="EMBL" id="TWT67847.1"/>
    </source>
</evidence>
<feature type="signal peptide" evidence="2">
    <location>
        <begin position="1"/>
        <end position="25"/>
    </location>
</feature>
<evidence type="ECO:0000256" key="1">
    <source>
        <dbReference type="ARBA" id="ARBA00022801"/>
    </source>
</evidence>
<dbReference type="Proteomes" id="UP000317238">
    <property type="component" value="Unassembled WGS sequence"/>
</dbReference>
<dbReference type="GO" id="GO:0004341">
    <property type="term" value="F:gluconolactonase activity"/>
    <property type="evidence" value="ECO:0007669"/>
    <property type="project" value="UniProtKB-EC"/>
</dbReference>